<name>A0A2M7R9L9_9BACT</name>
<dbReference type="CDD" id="cd16377">
    <property type="entry name" value="23S_rRNA_IVP_like"/>
    <property type="match status" value="1"/>
</dbReference>
<evidence type="ECO:0000313" key="1">
    <source>
        <dbReference type="EMBL" id="PIY93257.1"/>
    </source>
</evidence>
<dbReference type="SUPFAM" id="SSF158446">
    <property type="entry name" value="IVS-encoded protein-like"/>
    <property type="match status" value="1"/>
</dbReference>
<reference evidence="2" key="1">
    <citation type="submission" date="2017-09" db="EMBL/GenBank/DDBJ databases">
        <title>Depth-based differentiation of microbial function through sediment-hosted aquifers and enrichment of novel symbionts in the deep terrestrial subsurface.</title>
        <authorList>
            <person name="Probst A.J."/>
            <person name="Ladd B."/>
            <person name="Jarett J.K."/>
            <person name="Geller-Mcgrath D.E."/>
            <person name="Sieber C.M.K."/>
            <person name="Emerson J.B."/>
            <person name="Anantharaman K."/>
            <person name="Thomas B.C."/>
            <person name="Malmstrom R."/>
            <person name="Stieglmeier M."/>
            <person name="Klingl A."/>
            <person name="Woyke T."/>
            <person name="Ryan C.M."/>
            <person name="Banfield J.F."/>
        </authorList>
    </citation>
    <scope>NUCLEOTIDE SEQUENCE [LARGE SCALE GENOMIC DNA]</scope>
</reference>
<dbReference type="Pfam" id="PF05635">
    <property type="entry name" value="23S_rRNA_IVP"/>
    <property type="match status" value="1"/>
</dbReference>
<gene>
    <name evidence="1" type="ORF">COY69_02580</name>
</gene>
<dbReference type="NCBIfam" id="TIGR02436">
    <property type="entry name" value="four helix bundle protein"/>
    <property type="match status" value="1"/>
</dbReference>
<evidence type="ECO:0000313" key="2">
    <source>
        <dbReference type="Proteomes" id="UP000229449"/>
    </source>
</evidence>
<proteinExistence type="predicted"/>
<dbReference type="InterPro" id="IPR012657">
    <property type="entry name" value="23S_rRNA-intervening_sequence"/>
</dbReference>
<accession>A0A2M7R9L9</accession>
<protein>
    <submittedName>
        <fullName evidence="1">Four helix bundle protein</fullName>
    </submittedName>
</protein>
<dbReference type="Gene3D" id="1.20.1440.60">
    <property type="entry name" value="23S rRNA-intervening sequence"/>
    <property type="match status" value="1"/>
</dbReference>
<dbReference type="Proteomes" id="UP000229449">
    <property type="component" value="Unassembled WGS sequence"/>
</dbReference>
<dbReference type="AlphaFoldDB" id="A0A2M7R9L9"/>
<dbReference type="PANTHER" id="PTHR38471:SF2">
    <property type="entry name" value="FOUR HELIX BUNDLE PROTEIN"/>
    <property type="match status" value="1"/>
</dbReference>
<comment type="caution">
    <text evidence="1">The sequence shown here is derived from an EMBL/GenBank/DDBJ whole genome shotgun (WGS) entry which is preliminary data.</text>
</comment>
<dbReference type="PANTHER" id="PTHR38471">
    <property type="entry name" value="FOUR HELIX BUNDLE PROTEIN"/>
    <property type="match status" value="1"/>
</dbReference>
<organism evidence="1 2">
    <name type="scientific">Candidatus Magasanikbacteria bacterium CG_4_10_14_0_8_um_filter_32_14</name>
    <dbReference type="NCBI Taxonomy" id="1974640"/>
    <lineage>
        <taxon>Bacteria</taxon>
        <taxon>Candidatus Magasanikiibacteriota</taxon>
    </lineage>
</organism>
<dbReference type="InterPro" id="IPR036583">
    <property type="entry name" value="23S_rRNA_IVS_sf"/>
</dbReference>
<dbReference type="EMBL" id="PFMA01000066">
    <property type="protein sequence ID" value="PIY93257.1"/>
    <property type="molecule type" value="Genomic_DNA"/>
</dbReference>
<sequence length="128" mass="15103">MQIQDVKHFIDLIAWKKNHEFVLNVYLITKSFPREEMFGLTDQIRRASSSITANIAEGYGRYYIKDKLRFYYQARGSNTECQNHLILAHELNYIPDEDYNKIKIICFEGYKILCGLIKSTNNQINKTD</sequence>